<keyword evidence="2" id="KW-0436">Ligase</keyword>
<reference evidence="9 10" key="1">
    <citation type="submission" date="2020-06" db="EMBL/GenBank/DDBJ databases">
        <authorList>
            <person name="Li R."/>
            <person name="Bekaert M."/>
        </authorList>
    </citation>
    <scope>NUCLEOTIDE SEQUENCE [LARGE SCALE GENOMIC DNA]</scope>
    <source>
        <strain evidence="10">wild</strain>
    </source>
</reference>
<evidence type="ECO:0000256" key="6">
    <source>
        <dbReference type="ARBA" id="ARBA00048277"/>
    </source>
</evidence>
<evidence type="ECO:0000256" key="5">
    <source>
        <dbReference type="ARBA" id="ARBA00047319"/>
    </source>
</evidence>
<dbReference type="PANTHER" id="PTHR43201:SF5">
    <property type="entry name" value="MEDIUM-CHAIN ACYL-COA LIGASE ACSF2, MITOCHONDRIAL"/>
    <property type="match status" value="1"/>
</dbReference>
<gene>
    <name evidence="9" type="ORF">MCOR_36789</name>
</gene>
<feature type="domain" description="AMP-dependent synthetase/ligase" evidence="7">
    <location>
        <begin position="13"/>
        <end position="105"/>
    </location>
</feature>
<protein>
    <recommendedName>
        <fullName evidence="4">Medium-chain acyl-CoA ligase ACSF2, mitochondrial</fullName>
    </recommendedName>
</protein>
<keyword evidence="10" id="KW-1185">Reference proteome</keyword>
<sequence>MEILKRDENEISQRVLATSGAPVPKECAQVVPRFCKEFKCLYGSTEMGCVSVKRCQAASDFSDYNVGKPLPGVEMKVVDTEGKTMPQNEAGKLFVRNRVAFGGYHKNPDKTNQVLGTDGWYKTDDIAFMNENGDFTVTGRCSDIILCHGESISPSYIEDEIKVHPAVAEVCVVPVSDPVCFQKVCACIVLRKGSLLSEDDLRPFLSVGAKSHFKFEENTRIHLFFESFPKTAVGKIFRRGVKEEAERRINGRQ</sequence>
<comment type="function">
    <text evidence="3">Acyl-CoA synthases catalyze the initial reaction in fatty acid metabolism, by forming a thioester with CoA. Has some preference toward medium-chain substrates. Plays a role in adipocyte differentiation.</text>
</comment>
<dbReference type="Gene3D" id="3.40.50.12780">
    <property type="entry name" value="N-terminal domain of ligase-like"/>
    <property type="match status" value="1"/>
</dbReference>
<evidence type="ECO:0000259" key="8">
    <source>
        <dbReference type="Pfam" id="PF13193"/>
    </source>
</evidence>
<evidence type="ECO:0000313" key="10">
    <source>
        <dbReference type="Proteomes" id="UP000507470"/>
    </source>
</evidence>
<dbReference type="Proteomes" id="UP000507470">
    <property type="component" value="Unassembled WGS sequence"/>
</dbReference>
<dbReference type="InterPro" id="IPR000873">
    <property type="entry name" value="AMP-dep_synth/lig_dom"/>
</dbReference>
<organism evidence="9 10">
    <name type="scientific">Mytilus coruscus</name>
    <name type="common">Sea mussel</name>
    <dbReference type="NCBI Taxonomy" id="42192"/>
    <lineage>
        <taxon>Eukaryota</taxon>
        <taxon>Metazoa</taxon>
        <taxon>Spiralia</taxon>
        <taxon>Lophotrochozoa</taxon>
        <taxon>Mollusca</taxon>
        <taxon>Bivalvia</taxon>
        <taxon>Autobranchia</taxon>
        <taxon>Pteriomorphia</taxon>
        <taxon>Mytilida</taxon>
        <taxon>Mytiloidea</taxon>
        <taxon>Mytilidae</taxon>
        <taxon>Mytilinae</taxon>
        <taxon>Mytilus</taxon>
    </lineage>
</organism>
<dbReference type="PANTHER" id="PTHR43201">
    <property type="entry name" value="ACYL-COA SYNTHETASE"/>
    <property type="match status" value="1"/>
</dbReference>
<comment type="similarity">
    <text evidence="1">Belongs to the ATP-dependent AMP-binding enzyme family.</text>
</comment>
<comment type="catalytic activity">
    <reaction evidence="5">
        <text>octanoate + ATP + CoA = octanoyl-CoA + AMP + diphosphate</text>
        <dbReference type="Rhea" id="RHEA:33631"/>
        <dbReference type="ChEBI" id="CHEBI:25646"/>
        <dbReference type="ChEBI" id="CHEBI:30616"/>
        <dbReference type="ChEBI" id="CHEBI:33019"/>
        <dbReference type="ChEBI" id="CHEBI:57287"/>
        <dbReference type="ChEBI" id="CHEBI:57386"/>
        <dbReference type="ChEBI" id="CHEBI:456215"/>
    </reaction>
</comment>
<dbReference type="SUPFAM" id="SSF56801">
    <property type="entry name" value="Acetyl-CoA synthetase-like"/>
    <property type="match status" value="1"/>
</dbReference>
<name>A0A6J8D4K3_MYTCO</name>
<dbReference type="AlphaFoldDB" id="A0A6J8D4K3"/>
<accession>A0A6J8D4K3</accession>
<evidence type="ECO:0000256" key="4">
    <source>
        <dbReference type="ARBA" id="ARBA00039638"/>
    </source>
</evidence>
<dbReference type="EMBL" id="CACVKT020006653">
    <property type="protein sequence ID" value="CAC5402856.1"/>
    <property type="molecule type" value="Genomic_DNA"/>
</dbReference>
<comment type="catalytic activity">
    <reaction evidence="6">
        <text>a medium-chain fatty acid + ATP + CoA = a medium-chain fatty acyl-CoA + AMP + diphosphate</text>
        <dbReference type="Rhea" id="RHEA:48340"/>
        <dbReference type="ChEBI" id="CHEBI:30616"/>
        <dbReference type="ChEBI" id="CHEBI:33019"/>
        <dbReference type="ChEBI" id="CHEBI:57287"/>
        <dbReference type="ChEBI" id="CHEBI:59558"/>
        <dbReference type="ChEBI" id="CHEBI:90546"/>
        <dbReference type="ChEBI" id="CHEBI:456215"/>
        <dbReference type="EC" id="6.2.1.2"/>
    </reaction>
</comment>
<evidence type="ECO:0000256" key="3">
    <source>
        <dbReference type="ARBA" id="ARBA00037247"/>
    </source>
</evidence>
<dbReference type="InterPro" id="IPR042099">
    <property type="entry name" value="ANL_N_sf"/>
</dbReference>
<dbReference type="CDD" id="cd04433">
    <property type="entry name" value="AFD_class_I"/>
    <property type="match status" value="1"/>
</dbReference>
<feature type="domain" description="AMP-binding enzyme C-terminal" evidence="8">
    <location>
        <begin position="157"/>
        <end position="235"/>
    </location>
</feature>
<dbReference type="InterPro" id="IPR045851">
    <property type="entry name" value="AMP-bd_C_sf"/>
</dbReference>
<dbReference type="InterPro" id="IPR025110">
    <property type="entry name" value="AMP-bd_C"/>
</dbReference>
<evidence type="ECO:0000256" key="2">
    <source>
        <dbReference type="ARBA" id="ARBA00022598"/>
    </source>
</evidence>
<proteinExistence type="inferred from homology"/>
<dbReference type="GO" id="GO:0031956">
    <property type="term" value="F:medium-chain fatty acid-CoA ligase activity"/>
    <property type="evidence" value="ECO:0007669"/>
    <property type="project" value="UniProtKB-EC"/>
</dbReference>
<evidence type="ECO:0000259" key="7">
    <source>
        <dbReference type="Pfam" id="PF00501"/>
    </source>
</evidence>
<dbReference type="OrthoDB" id="6132398at2759"/>
<evidence type="ECO:0000313" key="9">
    <source>
        <dbReference type="EMBL" id="CAC5402856.1"/>
    </source>
</evidence>
<dbReference type="Gene3D" id="3.30.300.30">
    <property type="match status" value="1"/>
</dbReference>
<dbReference type="GO" id="GO:0006631">
    <property type="term" value="P:fatty acid metabolic process"/>
    <property type="evidence" value="ECO:0007669"/>
    <property type="project" value="TreeGrafter"/>
</dbReference>
<evidence type="ECO:0000256" key="1">
    <source>
        <dbReference type="ARBA" id="ARBA00006432"/>
    </source>
</evidence>
<dbReference type="Pfam" id="PF00501">
    <property type="entry name" value="AMP-binding"/>
    <property type="match status" value="1"/>
</dbReference>
<dbReference type="Pfam" id="PF13193">
    <property type="entry name" value="AMP-binding_C"/>
    <property type="match status" value="1"/>
</dbReference>